<feature type="region of interest" description="Disordered" evidence="1">
    <location>
        <begin position="72"/>
        <end position="91"/>
    </location>
</feature>
<dbReference type="InterPro" id="IPR029058">
    <property type="entry name" value="AB_hydrolase_fold"/>
</dbReference>
<dbReference type="AlphaFoldDB" id="A0A1L9AUB0"/>
<dbReference type="Gene3D" id="3.40.50.1820">
    <property type="entry name" value="alpha/beta hydrolase"/>
    <property type="match status" value="1"/>
</dbReference>
<dbReference type="Proteomes" id="UP000182229">
    <property type="component" value="Unassembled WGS sequence"/>
</dbReference>
<evidence type="ECO:0000313" key="3">
    <source>
        <dbReference type="Proteomes" id="UP000182229"/>
    </source>
</evidence>
<dbReference type="EMBL" id="MPIN01000033">
    <property type="protein sequence ID" value="OJH33572.1"/>
    <property type="molecule type" value="Genomic_DNA"/>
</dbReference>
<accession>A0A1L9AUB0</accession>
<dbReference type="RefSeq" id="WP_071905406.1">
    <property type="nucleotide sequence ID" value="NZ_MPIN01000033.1"/>
</dbReference>
<evidence type="ECO:0000313" key="2">
    <source>
        <dbReference type="EMBL" id="OJH33572.1"/>
    </source>
</evidence>
<gene>
    <name evidence="2" type="ORF">BON30_48145</name>
</gene>
<protein>
    <recommendedName>
        <fullName evidence="4">Phospholipase/carboxylesterase/thioesterase domain-containing protein</fullName>
    </recommendedName>
</protein>
<dbReference type="OrthoDB" id="9770427at2"/>
<sequence length="91" mass="9464">MKNQLMHAATAAPGRVPVLLVHGLDDDARSLAPLANGLTRAGFRDVQPVELKPNNGAAPICVLAEQVAEAARGLRARTERGSAPSPSSSTR</sequence>
<evidence type="ECO:0008006" key="4">
    <source>
        <dbReference type="Google" id="ProtNLM"/>
    </source>
</evidence>
<keyword evidence="3" id="KW-1185">Reference proteome</keyword>
<comment type="caution">
    <text evidence="2">The sequence shown here is derived from an EMBL/GenBank/DDBJ whole genome shotgun (WGS) entry which is preliminary data.</text>
</comment>
<dbReference type="SUPFAM" id="SSF53474">
    <property type="entry name" value="alpha/beta-Hydrolases"/>
    <property type="match status" value="1"/>
</dbReference>
<organism evidence="2 3">
    <name type="scientific">Cystobacter ferrugineus</name>
    <dbReference type="NCBI Taxonomy" id="83449"/>
    <lineage>
        <taxon>Bacteria</taxon>
        <taxon>Pseudomonadati</taxon>
        <taxon>Myxococcota</taxon>
        <taxon>Myxococcia</taxon>
        <taxon>Myxococcales</taxon>
        <taxon>Cystobacterineae</taxon>
        <taxon>Archangiaceae</taxon>
        <taxon>Cystobacter</taxon>
    </lineage>
</organism>
<reference evidence="2 3" key="2">
    <citation type="submission" date="2016-12" db="EMBL/GenBank/DDBJ databases">
        <title>Draft Genome Sequence of Cystobacter ferrugineus Strain Cbfe23.</title>
        <authorList>
            <person name="Akbar S."/>
            <person name="Dowd S.E."/>
            <person name="Stevens D.C."/>
        </authorList>
    </citation>
    <scope>NUCLEOTIDE SEQUENCE [LARGE SCALE GENOMIC DNA]</scope>
    <source>
        <strain evidence="2 3">Cbfe23</strain>
    </source>
</reference>
<dbReference type="STRING" id="83449.BON30_48145"/>
<name>A0A1L9AUB0_9BACT</name>
<reference evidence="3" key="1">
    <citation type="submission" date="2016-11" db="EMBL/GenBank/DDBJ databases">
        <authorList>
            <person name="Shukria A."/>
            <person name="Stevens D.C."/>
        </authorList>
    </citation>
    <scope>NUCLEOTIDE SEQUENCE [LARGE SCALE GENOMIC DNA]</scope>
    <source>
        <strain evidence="3">Cbfe23</strain>
    </source>
</reference>
<proteinExistence type="predicted"/>
<evidence type="ECO:0000256" key="1">
    <source>
        <dbReference type="SAM" id="MobiDB-lite"/>
    </source>
</evidence>